<dbReference type="Pfam" id="PF21653">
    <property type="entry name" value="pulA_all-beta"/>
    <property type="match status" value="1"/>
</dbReference>
<dbReference type="GO" id="GO:0030246">
    <property type="term" value="F:carbohydrate binding"/>
    <property type="evidence" value="ECO:0007669"/>
    <property type="project" value="InterPro"/>
</dbReference>
<dbReference type="GO" id="GO:0005975">
    <property type="term" value="P:carbohydrate metabolic process"/>
    <property type="evidence" value="ECO:0007669"/>
    <property type="project" value="InterPro"/>
</dbReference>
<keyword evidence="3" id="KW-0378">Hydrolase</keyword>
<dbReference type="SUPFAM" id="SSF51011">
    <property type="entry name" value="Glycosyl hydrolase domain"/>
    <property type="match status" value="1"/>
</dbReference>
<dbReference type="Gene3D" id="2.60.40.1110">
    <property type="match status" value="1"/>
</dbReference>
<evidence type="ECO:0000313" key="10">
    <source>
        <dbReference type="EMBL" id="CAB4954696.1"/>
    </source>
</evidence>
<evidence type="ECO:0000259" key="9">
    <source>
        <dbReference type="SMART" id="SM00642"/>
    </source>
</evidence>
<gene>
    <name evidence="10" type="ORF">UFOPK3837_00661</name>
</gene>
<dbReference type="GO" id="GO:0051060">
    <property type="term" value="F:pullulanase activity"/>
    <property type="evidence" value="ECO:0007669"/>
    <property type="project" value="UniProtKB-EC"/>
</dbReference>
<dbReference type="Pfam" id="PF03714">
    <property type="entry name" value="PUD"/>
    <property type="match status" value="1"/>
</dbReference>
<dbReference type="InterPro" id="IPR011840">
    <property type="entry name" value="PulA_typeI"/>
</dbReference>
<dbReference type="EC" id="3.2.1.41" evidence="6"/>
<dbReference type="AlphaFoldDB" id="A0A6J7KFQ9"/>
<dbReference type="InterPro" id="IPR006047">
    <property type="entry name" value="GH13_cat_dom"/>
</dbReference>
<dbReference type="InterPro" id="IPR014756">
    <property type="entry name" value="Ig_E-set"/>
</dbReference>
<evidence type="ECO:0000256" key="3">
    <source>
        <dbReference type="ARBA" id="ARBA00022801"/>
    </source>
</evidence>
<organism evidence="10">
    <name type="scientific">freshwater metagenome</name>
    <dbReference type="NCBI Taxonomy" id="449393"/>
    <lineage>
        <taxon>unclassified sequences</taxon>
        <taxon>metagenomes</taxon>
        <taxon>ecological metagenomes</taxon>
    </lineage>
</organism>
<dbReference type="NCBIfam" id="TIGR02104">
    <property type="entry name" value="pulA_typeI"/>
    <property type="match status" value="1"/>
</dbReference>
<dbReference type="SUPFAM" id="SSF49452">
    <property type="entry name" value="Starch-binding domain-like"/>
    <property type="match status" value="1"/>
</dbReference>
<evidence type="ECO:0000256" key="8">
    <source>
        <dbReference type="ARBA" id="ARBA00031076"/>
    </source>
</evidence>
<dbReference type="Gene3D" id="3.20.20.80">
    <property type="entry name" value="Glycosidases"/>
    <property type="match status" value="1"/>
</dbReference>
<feature type="domain" description="Glycosyl hydrolase family 13 catalytic" evidence="9">
    <location>
        <begin position="422"/>
        <end position="794"/>
    </location>
</feature>
<dbReference type="EMBL" id="CAFBNO010000023">
    <property type="protein sequence ID" value="CAB4954696.1"/>
    <property type="molecule type" value="Genomic_DNA"/>
</dbReference>
<dbReference type="InterPro" id="IPR005323">
    <property type="entry name" value="CBM41_pullulanase"/>
</dbReference>
<dbReference type="Gene3D" id="2.60.40.10">
    <property type="entry name" value="Immunoglobulins"/>
    <property type="match status" value="1"/>
</dbReference>
<evidence type="ECO:0000256" key="1">
    <source>
        <dbReference type="ARBA" id="ARBA00008061"/>
    </source>
</evidence>
<name>A0A6J7KFQ9_9ZZZZ</name>
<evidence type="ECO:0000256" key="2">
    <source>
        <dbReference type="ARBA" id="ARBA00022729"/>
    </source>
</evidence>
<evidence type="ECO:0000256" key="7">
    <source>
        <dbReference type="ARBA" id="ARBA00029618"/>
    </source>
</evidence>
<reference evidence="10" key="1">
    <citation type="submission" date="2020-05" db="EMBL/GenBank/DDBJ databases">
        <authorList>
            <person name="Chiriac C."/>
            <person name="Salcher M."/>
            <person name="Ghai R."/>
            <person name="Kavagutti S V."/>
        </authorList>
    </citation>
    <scope>NUCLEOTIDE SEQUENCE</scope>
</reference>
<dbReference type="SMART" id="SM00642">
    <property type="entry name" value="Aamy"/>
    <property type="match status" value="1"/>
</dbReference>
<proteinExistence type="inferred from homology"/>
<sequence>MTTFVRKFLSVLASAALVLGIGSVANAAIPSTLHIKVHYNRDAGDYAGYNLFLWKNMTVGSDGAVTPNPDFATAPTDAYGPYVTADVTGMTGFDNLGFIVRYSATPGAWTSKDVAVDRFMTNWDPSGNIEIWLKQGDATIYNTVQVVTPQTPKLLSASIDDFRKITVLLNQPMTLSGAGDEGFSLTGGLTIASVTSATASNVTSKVVLNLDQDVVFGTTYRLESTTYSVGTQKTVLVGNIYNSTGFNSRYTYAGNDLGATYSADHTDFRVWAPTASAVTVNTYTSATQAVAEHQYPMVQDVNGTWVYSLAGNCDGLIYTYTAAVNGHNNQAVDPYATSVTVNGTRGVVTDPAATDPTGGWAVKPTFSGKPVDATVYELHVRDLSMDASSGIPAGHKGKFLALTDLNTSYTKVIKTTNPKTKKVTTVSTKVKTGISAIKALGVSHVQLLPVYDYLSGGNELSPTFNWGYDPLNYNAPEGQYSSNASNPWARVRELKQAVNTMHQNGLRTIMDVVYNHVASPDDFSMNLLVPGYFFRTNPASGEYYNATGCGNEVASERPMVRKFIVDSVSHWARDYHLDGFRFDLMGVLDVTTMQEVRTALTAIDPTILVFGEGWSMGAALPDGAAGTQLQSANLTGIGFFNDQFRDGVKGSVFNRSEPGYVNGGATNKHDDAKIGILGNTGLTGATVGNWTAYSPNQSVNYVEAHDNLTLYDKLVGSMPSAKPEQIVAANKLAASMLFLSQGMPFMQAGQEFMRSKNGDDNSYQSGDSVNSLKWGNQAVNADVLAYYKGLIALRKAHVAFRMDTSAKIVANITKWTPGSTDALGFLINGTGAGDSWSNIYVAFNGTKKAVTLTLPSGGTWAVVVNGSKAGTAAIGKVVGTKLVVPAGTSMVLKK</sequence>
<keyword evidence="4" id="KW-0326">Glycosidase</keyword>
<evidence type="ECO:0000256" key="6">
    <source>
        <dbReference type="ARBA" id="ARBA00024062"/>
    </source>
</evidence>
<protein>
    <recommendedName>
        <fullName evidence="6">pullulanase</fullName>
        <ecNumber evidence="6">3.2.1.41</ecNumber>
    </recommendedName>
    <alternativeName>
        <fullName evidence="7">Alpha-dextrin endo-1,6-alpha-glucosidase</fullName>
    </alternativeName>
    <alternativeName>
        <fullName evidence="8">Pullulan 6-glucanohydrolase</fullName>
    </alternativeName>
</protein>
<dbReference type="CDD" id="cd11341">
    <property type="entry name" value="AmyAc_Pullulanase_LD-like"/>
    <property type="match status" value="1"/>
</dbReference>
<dbReference type="SUPFAM" id="SSF51445">
    <property type="entry name" value="(Trans)glycosidases"/>
    <property type="match status" value="1"/>
</dbReference>
<dbReference type="CDD" id="cd10315">
    <property type="entry name" value="CBM41_pullulanase"/>
    <property type="match status" value="1"/>
</dbReference>
<dbReference type="InterPro" id="IPR013783">
    <property type="entry name" value="Ig-like_fold"/>
</dbReference>
<comment type="catalytic activity">
    <reaction evidence="5">
        <text>Hydrolysis of (1-&gt;6)-alpha-D-glucosidic linkages in pullulan, amylopectin and glycogen, and in the alpha- and beta-limit dextrins of amylopectin and glycogen.</text>
        <dbReference type="EC" id="3.2.1.41"/>
    </reaction>
</comment>
<accession>A0A6J7KFQ9</accession>
<dbReference type="Gene3D" id="2.60.40.1180">
    <property type="entry name" value="Golgi alpha-mannosidase II"/>
    <property type="match status" value="1"/>
</dbReference>
<dbReference type="InterPro" id="IPR049117">
    <property type="entry name" value="pulA_all-beta"/>
</dbReference>
<comment type="similarity">
    <text evidence="1">Belongs to the glycosyl hydrolase 13 family.</text>
</comment>
<evidence type="ECO:0000256" key="5">
    <source>
        <dbReference type="ARBA" id="ARBA00023965"/>
    </source>
</evidence>
<dbReference type="PANTHER" id="PTHR43002">
    <property type="entry name" value="GLYCOGEN DEBRANCHING ENZYME"/>
    <property type="match status" value="1"/>
</dbReference>
<dbReference type="InterPro" id="IPR004193">
    <property type="entry name" value="Glyco_hydro_13_N"/>
</dbReference>
<keyword evidence="2" id="KW-0732">Signal</keyword>
<dbReference type="InterPro" id="IPR017853">
    <property type="entry name" value="GH"/>
</dbReference>
<dbReference type="CDD" id="cd02860">
    <property type="entry name" value="E_set_Pullulanase"/>
    <property type="match status" value="1"/>
</dbReference>
<dbReference type="SUPFAM" id="SSF81296">
    <property type="entry name" value="E set domains"/>
    <property type="match status" value="1"/>
</dbReference>
<dbReference type="InterPro" id="IPR013780">
    <property type="entry name" value="Glyco_hydro_b"/>
</dbReference>
<dbReference type="InterPro" id="IPR013784">
    <property type="entry name" value="Carb-bd-like_fold"/>
</dbReference>
<dbReference type="Pfam" id="PF02922">
    <property type="entry name" value="CBM_48"/>
    <property type="match status" value="1"/>
</dbReference>
<evidence type="ECO:0000256" key="4">
    <source>
        <dbReference type="ARBA" id="ARBA00023295"/>
    </source>
</evidence>